<protein>
    <submittedName>
        <fullName evidence="2">N-substituted formamide deformylase</fullName>
        <ecNumber evidence="2">3.5.1.91</ecNumber>
    </submittedName>
</protein>
<feature type="domain" description="Amidohydrolase 3" evidence="1">
    <location>
        <begin position="50"/>
        <end position="533"/>
    </location>
</feature>
<dbReference type="InterPro" id="IPR013108">
    <property type="entry name" value="Amidohydro_3"/>
</dbReference>
<dbReference type="CDD" id="cd01300">
    <property type="entry name" value="YtcJ_like"/>
    <property type="match status" value="1"/>
</dbReference>
<dbReference type="PANTHER" id="PTHR22642">
    <property type="entry name" value="IMIDAZOLONEPROPIONASE"/>
    <property type="match status" value="1"/>
</dbReference>
<evidence type="ECO:0000313" key="3">
    <source>
        <dbReference type="Proteomes" id="UP000249008"/>
    </source>
</evidence>
<dbReference type="EMBL" id="LS483487">
    <property type="protein sequence ID" value="SQJ16034.1"/>
    <property type="molecule type" value="Genomic_DNA"/>
</dbReference>
<reference evidence="2 3" key="1">
    <citation type="submission" date="2018-06" db="EMBL/GenBank/DDBJ databases">
        <authorList>
            <consortium name="Pathogen Informatics"/>
            <person name="Doyle S."/>
        </authorList>
    </citation>
    <scope>NUCLEOTIDE SEQUENCE [LARGE SCALE GENOMIC DNA]</scope>
    <source>
        <strain evidence="2 3">NCTC12112</strain>
    </source>
</reference>
<dbReference type="SUPFAM" id="SSF51556">
    <property type="entry name" value="Metallo-dependent hydrolases"/>
    <property type="match status" value="1"/>
</dbReference>
<dbReference type="InterPro" id="IPR033932">
    <property type="entry name" value="YtcJ-like"/>
</dbReference>
<dbReference type="GeneID" id="78454451"/>
<dbReference type="EC" id="3.5.1.91" evidence="2"/>
<dbReference type="SUPFAM" id="SSF51338">
    <property type="entry name" value="Composite domain of metallo-dependent hydrolases"/>
    <property type="match status" value="1"/>
</dbReference>
<dbReference type="Proteomes" id="UP000249008">
    <property type="component" value="Chromosome 1"/>
</dbReference>
<dbReference type="Pfam" id="PF07969">
    <property type="entry name" value="Amidohydro_3"/>
    <property type="match status" value="1"/>
</dbReference>
<dbReference type="PANTHER" id="PTHR22642:SF2">
    <property type="entry name" value="PROTEIN LONG AFTER FAR-RED 3"/>
    <property type="match status" value="1"/>
</dbReference>
<dbReference type="InterPro" id="IPR011059">
    <property type="entry name" value="Metal-dep_hydrolase_composite"/>
</dbReference>
<dbReference type="AlphaFoldDB" id="A0AAX2JEZ5"/>
<dbReference type="RefSeq" id="WP_005982376.1">
    <property type="nucleotide sequence ID" value="NZ_CABKNW010000007.1"/>
</dbReference>
<dbReference type="GO" id="GO:0016810">
    <property type="term" value="F:hydrolase activity, acting on carbon-nitrogen (but not peptide) bonds"/>
    <property type="evidence" value="ECO:0007669"/>
    <property type="project" value="InterPro"/>
</dbReference>
<accession>A0AAX2JEZ5</accession>
<dbReference type="Gene3D" id="3.20.20.140">
    <property type="entry name" value="Metal-dependent hydrolases"/>
    <property type="match status" value="1"/>
</dbReference>
<sequence>MTLDTLLYNGEFHSMDDTNSIYEAMGIKDGKISFIGKDKEAGEIEAKEKIDMKGKLVLPGFVDTHLHAMDYAETKKFIRLNGSNSVDEVIKRGKEHYSKHGLYKGWLIGWGWNQADFEDGNEFIYKKDLDKISTDYPIILVRVCGHVAVTNSKAMELIIKNGVPEEDMEYIDTEKGILRESAVTIYRKILEKPTVENIKDMILTVQEDFLKEGITQVHSADYFSAVPEEDWEKVIIAYTELEKAGKLKVRTYEQCMFFVYENFEEFIDKGYRTGQGGEYFKIGPLKVISDGSLGARTAYMNEPYSDDPSTRGIQVLDEKQLRKFFTKAKEKNMQVAVHGIGDGAIEIAADILNEVNKDDLSNPMRNGIVHAQITNERILDKMVKGNITAYIQPVFIEDDMEVAEVRLGKERVATSYVWKTMLDKGIHISGGSDSPVVSFSIMENIYFAVTSKNKKGLPKEGWMPAQRLSIDEAVRLFTINAAYQSFEENIKGTLEIGKYADIVGLEKNIYNIPKDEIKDVKISFTMVNGETVYKKD</sequence>
<evidence type="ECO:0000313" key="2">
    <source>
        <dbReference type="EMBL" id="SQJ16034.1"/>
    </source>
</evidence>
<dbReference type="Gene3D" id="2.30.40.10">
    <property type="entry name" value="Urease, subunit C, domain 1"/>
    <property type="match status" value="1"/>
</dbReference>
<keyword evidence="2" id="KW-0378">Hydrolase</keyword>
<dbReference type="KEGG" id="ful:C4N20_06500"/>
<organism evidence="2 3">
    <name type="scientific">Fusobacterium ulcerans</name>
    <dbReference type="NCBI Taxonomy" id="861"/>
    <lineage>
        <taxon>Bacteria</taxon>
        <taxon>Fusobacteriati</taxon>
        <taxon>Fusobacteriota</taxon>
        <taxon>Fusobacteriia</taxon>
        <taxon>Fusobacteriales</taxon>
        <taxon>Fusobacteriaceae</taxon>
        <taxon>Fusobacterium</taxon>
    </lineage>
</organism>
<evidence type="ECO:0000259" key="1">
    <source>
        <dbReference type="Pfam" id="PF07969"/>
    </source>
</evidence>
<proteinExistence type="predicted"/>
<gene>
    <name evidence="2" type="primary">nfdA_4</name>
    <name evidence="2" type="ORF">NCTC12112_03191</name>
</gene>
<dbReference type="InterPro" id="IPR032466">
    <property type="entry name" value="Metal_Hydrolase"/>
</dbReference>
<name>A0AAX2JEZ5_9FUSO</name>
<dbReference type="Gene3D" id="3.10.310.70">
    <property type="match status" value="1"/>
</dbReference>